<accession>A0AAD7ZJ78</accession>
<dbReference type="PANTHER" id="PTHR11008:SF9">
    <property type="entry name" value="PROTEIN TAKEOUT-LIKE PROTEIN"/>
    <property type="match status" value="1"/>
</dbReference>
<evidence type="ECO:0000313" key="2">
    <source>
        <dbReference type="Proteomes" id="UP001233999"/>
    </source>
</evidence>
<reference evidence="1" key="2">
    <citation type="submission" date="2023-05" db="EMBL/GenBank/DDBJ databases">
        <authorList>
            <person name="Fouks B."/>
        </authorList>
    </citation>
    <scope>NUCLEOTIDE SEQUENCE</scope>
    <source>
        <strain evidence="1">Stay&amp;Tobe</strain>
        <tissue evidence="1">Testes</tissue>
    </source>
</reference>
<dbReference type="Pfam" id="PF06585">
    <property type="entry name" value="JHBP"/>
    <property type="match status" value="1"/>
</dbReference>
<dbReference type="Proteomes" id="UP001233999">
    <property type="component" value="Unassembled WGS sequence"/>
</dbReference>
<protein>
    <submittedName>
        <fullName evidence="1">Uncharacterized protein</fullName>
    </submittedName>
</protein>
<name>A0AAD7ZJ78_DIPPU</name>
<dbReference type="Gene3D" id="3.15.10.30">
    <property type="entry name" value="Haemolymph juvenile hormone binding protein"/>
    <property type="match status" value="1"/>
</dbReference>
<reference evidence="1" key="1">
    <citation type="journal article" date="2023" name="IScience">
        <title>Live-bearing cockroach genome reveals convergent evolutionary mechanisms linked to viviparity in insects and beyond.</title>
        <authorList>
            <person name="Fouks B."/>
            <person name="Harrison M.C."/>
            <person name="Mikhailova A.A."/>
            <person name="Marchal E."/>
            <person name="English S."/>
            <person name="Carruthers M."/>
            <person name="Jennings E.C."/>
            <person name="Chiamaka E.L."/>
            <person name="Frigard R.A."/>
            <person name="Pippel M."/>
            <person name="Attardo G.M."/>
            <person name="Benoit J.B."/>
            <person name="Bornberg-Bauer E."/>
            <person name="Tobe S.S."/>
        </authorList>
    </citation>
    <scope>NUCLEOTIDE SEQUENCE</scope>
    <source>
        <strain evidence="1">Stay&amp;Tobe</strain>
    </source>
</reference>
<proteinExistence type="predicted"/>
<dbReference type="AlphaFoldDB" id="A0AAD7ZJ78"/>
<dbReference type="EMBL" id="JASPKZ010007859">
    <property type="protein sequence ID" value="KAJ9581689.1"/>
    <property type="molecule type" value="Genomic_DNA"/>
</dbReference>
<comment type="caution">
    <text evidence="1">The sequence shown here is derived from an EMBL/GenBank/DDBJ whole genome shotgun (WGS) entry which is preliminary data.</text>
</comment>
<sequence>MPFLECNELNGQIPHHRSKRDLPDITIDTIRDIIKNGIPALNIATLDPLTLPDKYDLELPPASGFMTVNELHLENITLTGLESFVSNNKFNYSLIIYPMSATMEFDLSFFLNVKADYLIIRILFGDLIPLYGGGAFELNTDNLRLRGKLDIDLTTPVTVTTMDVDVSADSTTFDISNSVYTEGAQYAKTFNRVMSGTTQIFGNSLDGLVENFKDLVNNYTKENNISLDDLLA</sequence>
<evidence type="ECO:0000313" key="1">
    <source>
        <dbReference type="EMBL" id="KAJ9581689.1"/>
    </source>
</evidence>
<dbReference type="InterPro" id="IPR010562">
    <property type="entry name" value="Haemolymph_juvenile_hormone-bd"/>
</dbReference>
<keyword evidence="2" id="KW-1185">Reference proteome</keyword>
<gene>
    <name evidence="1" type="ORF">L9F63_023130</name>
</gene>
<organism evidence="1 2">
    <name type="scientific">Diploptera punctata</name>
    <name type="common">Pacific beetle cockroach</name>
    <dbReference type="NCBI Taxonomy" id="6984"/>
    <lineage>
        <taxon>Eukaryota</taxon>
        <taxon>Metazoa</taxon>
        <taxon>Ecdysozoa</taxon>
        <taxon>Arthropoda</taxon>
        <taxon>Hexapoda</taxon>
        <taxon>Insecta</taxon>
        <taxon>Pterygota</taxon>
        <taxon>Neoptera</taxon>
        <taxon>Polyneoptera</taxon>
        <taxon>Dictyoptera</taxon>
        <taxon>Blattodea</taxon>
        <taxon>Blaberoidea</taxon>
        <taxon>Blaberidae</taxon>
        <taxon>Diplopterinae</taxon>
        <taxon>Diploptera</taxon>
    </lineage>
</organism>
<dbReference type="PANTHER" id="PTHR11008">
    <property type="entry name" value="PROTEIN TAKEOUT-LIKE PROTEIN"/>
    <property type="match status" value="1"/>
</dbReference>
<dbReference type="InterPro" id="IPR038606">
    <property type="entry name" value="To_sf"/>
</dbReference>